<sequence length="237" mass="26595">MSGADERLHLDLTTSNILSRLSPHVIKWSDAEAYAHLGDPETQGVRTHDGQQPGPHAPAMLVALIENSGMSDAMLPQESIVPGTMLNYRSPEARFEGCVGFEADIWALACAIFAIRAGFVLFESFLGSDVDILRQIVEMLGRLPDPWWAAFEQRMLWFEGTGNQRASKIENGPAAKLFEICEQDPPPENEGPMIEKPGVRLHEEEVGLLQDLLLNMLKYFSEEKIRIQDVIRHPWFT</sequence>
<keyword evidence="2" id="KW-0547">Nucleotide-binding</keyword>
<evidence type="ECO:0000256" key="2">
    <source>
        <dbReference type="ARBA" id="ARBA00022741"/>
    </source>
</evidence>
<dbReference type="OrthoDB" id="5979581at2759"/>
<organism evidence="5 6">
    <name type="scientific">Pisolithus tinctorius Marx 270</name>
    <dbReference type="NCBI Taxonomy" id="870435"/>
    <lineage>
        <taxon>Eukaryota</taxon>
        <taxon>Fungi</taxon>
        <taxon>Dikarya</taxon>
        <taxon>Basidiomycota</taxon>
        <taxon>Agaricomycotina</taxon>
        <taxon>Agaricomycetes</taxon>
        <taxon>Agaricomycetidae</taxon>
        <taxon>Boletales</taxon>
        <taxon>Sclerodermatineae</taxon>
        <taxon>Pisolithaceae</taxon>
        <taxon>Pisolithus</taxon>
    </lineage>
</organism>
<keyword evidence="3" id="KW-0067">ATP-binding</keyword>
<gene>
    <name evidence="5" type="ORF">M404DRAFT_17426</name>
</gene>
<protein>
    <recommendedName>
        <fullName evidence="4">Protein kinase domain-containing protein</fullName>
    </recommendedName>
</protein>
<evidence type="ECO:0000256" key="1">
    <source>
        <dbReference type="ARBA" id="ARBA00022527"/>
    </source>
</evidence>
<dbReference type="SUPFAM" id="SSF56112">
    <property type="entry name" value="Protein kinase-like (PK-like)"/>
    <property type="match status" value="1"/>
</dbReference>
<keyword evidence="6" id="KW-1185">Reference proteome</keyword>
<dbReference type="InParanoid" id="A0A0C3JZD0"/>
<dbReference type="HOGENOM" id="CLU_1120152_0_0_1"/>
<dbReference type="InterPro" id="IPR000719">
    <property type="entry name" value="Prot_kinase_dom"/>
</dbReference>
<keyword evidence="1" id="KW-0418">Kinase</keyword>
<evidence type="ECO:0000313" key="6">
    <source>
        <dbReference type="Proteomes" id="UP000054217"/>
    </source>
</evidence>
<keyword evidence="1" id="KW-0723">Serine/threonine-protein kinase</keyword>
<evidence type="ECO:0000259" key="4">
    <source>
        <dbReference type="PROSITE" id="PS50011"/>
    </source>
</evidence>
<dbReference type="InterPro" id="IPR011009">
    <property type="entry name" value="Kinase-like_dom_sf"/>
</dbReference>
<accession>A0A0C3JZD0</accession>
<dbReference type="GO" id="GO:0004674">
    <property type="term" value="F:protein serine/threonine kinase activity"/>
    <property type="evidence" value="ECO:0007669"/>
    <property type="project" value="UniProtKB-KW"/>
</dbReference>
<proteinExistence type="predicted"/>
<keyword evidence="1" id="KW-0808">Transferase</keyword>
<reference evidence="5 6" key="1">
    <citation type="submission" date="2014-04" db="EMBL/GenBank/DDBJ databases">
        <authorList>
            <consortium name="DOE Joint Genome Institute"/>
            <person name="Kuo A."/>
            <person name="Kohler A."/>
            <person name="Costa M.D."/>
            <person name="Nagy L.G."/>
            <person name="Floudas D."/>
            <person name="Copeland A."/>
            <person name="Barry K.W."/>
            <person name="Cichocki N."/>
            <person name="Veneault-Fourrey C."/>
            <person name="LaButti K."/>
            <person name="Lindquist E.A."/>
            <person name="Lipzen A."/>
            <person name="Lundell T."/>
            <person name="Morin E."/>
            <person name="Murat C."/>
            <person name="Sun H."/>
            <person name="Tunlid A."/>
            <person name="Henrissat B."/>
            <person name="Grigoriev I.V."/>
            <person name="Hibbett D.S."/>
            <person name="Martin F."/>
            <person name="Nordberg H.P."/>
            <person name="Cantor M.N."/>
            <person name="Hua S.X."/>
        </authorList>
    </citation>
    <scope>NUCLEOTIDE SEQUENCE [LARGE SCALE GENOMIC DNA]</scope>
    <source>
        <strain evidence="5 6">Marx 270</strain>
    </source>
</reference>
<reference evidence="6" key="2">
    <citation type="submission" date="2015-01" db="EMBL/GenBank/DDBJ databases">
        <title>Evolutionary Origins and Diversification of the Mycorrhizal Mutualists.</title>
        <authorList>
            <consortium name="DOE Joint Genome Institute"/>
            <consortium name="Mycorrhizal Genomics Consortium"/>
            <person name="Kohler A."/>
            <person name="Kuo A."/>
            <person name="Nagy L.G."/>
            <person name="Floudas D."/>
            <person name="Copeland A."/>
            <person name="Barry K.W."/>
            <person name="Cichocki N."/>
            <person name="Veneault-Fourrey C."/>
            <person name="LaButti K."/>
            <person name="Lindquist E.A."/>
            <person name="Lipzen A."/>
            <person name="Lundell T."/>
            <person name="Morin E."/>
            <person name="Murat C."/>
            <person name="Riley R."/>
            <person name="Ohm R."/>
            <person name="Sun H."/>
            <person name="Tunlid A."/>
            <person name="Henrissat B."/>
            <person name="Grigoriev I.V."/>
            <person name="Hibbett D.S."/>
            <person name="Martin F."/>
        </authorList>
    </citation>
    <scope>NUCLEOTIDE SEQUENCE [LARGE SCALE GENOMIC DNA]</scope>
    <source>
        <strain evidence="6">Marx 270</strain>
    </source>
</reference>
<name>A0A0C3JZD0_PISTI</name>
<dbReference type="STRING" id="870435.A0A0C3JZD0"/>
<dbReference type="PROSITE" id="PS50011">
    <property type="entry name" value="PROTEIN_KINASE_DOM"/>
    <property type="match status" value="1"/>
</dbReference>
<dbReference type="Proteomes" id="UP000054217">
    <property type="component" value="Unassembled WGS sequence"/>
</dbReference>
<dbReference type="AlphaFoldDB" id="A0A0C3JZD0"/>
<evidence type="ECO:0000256" key="3">
    <source>
        <dbReference type="ARBA" id="ARBA00022840"/>
    </source>
</evidence>
<dbReference type="EMBL" id="KN831944">
    <property type="protein sequence ID" value="KIO14513.1"/>
    <property type="molecule type" value="Genomic_DNA"/>
</dbReference>
<feature type="domain" description="Protein kinase" evidence="4">
    <location>
        <begin position="1"/>
        <end position="236"/>
    </location>
</feature>
<dbReference type="PANTHER" id="PTHR24055">
    <property type="entry name" value="MITOGEN-ACTIVATED PROTEIN KINASE"/>
    <property type="match status" value="1"/>
</dbReference>
<dbReference type="InterPro" id="IPR050117">
    <property type="entry name" value="MAPK"/>
</dbReference>
<dbReference type="GO" id="GO:0005524">
    <property type="term" value="F:ATP binding"/>
    <property type="evidence" value="ECO:0007669"/>
    <property type="project" value="UniProtKB-KW"/>
</dbReference>
<evidence type="ECO:0000313" key="5">
    <source>
        <dbReference type="EMBL" id="KIO14513.1"/>
    </source>
</evidence>
<dbReference type="Gene3D" id="1.10.510.10">
    <property type="entry name" value="Transferase(Phosphotransferase) domain 1"/>
    <property type="match status" value="1"/>
</dbReference>